<evidence type="ECO:0000256" key="6">
    <source>
        <dbReference type="SAM" id="Phobius"/>
    </source>
</evidence>
<sequence>MIGVGVLDRLRHRDPEYRSSLRALRLTLATVPAFYVCLYVVHDAIMATYLVFGVIAAGLFFRLPGSPRRRAAILLTVLPATWVLITAGTLLDRSVWGSVAVTLVVGFLVAFSGVGGPRLLGLANGLQLFYIVANFPPHHAHATASRLIGATLGVLLTAAAEVLLWPDPTPVSYPRRLAEAADALADLLDTCADRMAGRSVTDEDVARRQERAEQTIESTQMLGFARTERPTSSGHRDRALRDGAATTRELAEHVRRLVVLRQVREGSHPDLEGSLRDSAHAMRTAARILRDGTTPPGAGAAPTAPVPGVDPGWPPDRPAPDRERLRLLVDLWSIAEHVRIFEIAARVGVGEPVDFGGGRPPGFGTFWYLRHSQLTLFARQLWLHLTPASVYFQGALRLAVALAAARLAAAELNLSHGFWALLGTLTVMRTSAISTRATLVTAFGGTLIGAIVTALLLRFAHGPIPYAVEFVVATLLSYALGAVLGLAWAQATLTIMITLVFAQLAPADWSLAEVRLLDVLLGAAVGMFAGLVMWPRGAAGEVRRRVGSFLTVTGSLIEQTTATLVGDDRPRPPDVLSVARRERNLADASLCEYYLERPDPRMAQVHWDAALVVGEHVVHGAEILVYDVAPGSLASWPDAASVMTDVAHQLSDRYRDLAGQLPSGRICRPVALALDRAAIGERVTAMLRQTGERPEDARLIETAVWLANLSDNLEWIQIVSGRPPRPARPR</sequence>
<comment type="subcellular location">
    <subcellularLocation>
        <location evidence="1">Membrane</location>
        <topology evidence="1">Multi-pass membrane protein</topology>
    </subcellularLocation>
</comment>
<evidence type="ECO:0000256" key="4">
    <source>
        <dbReference type="ARBA" id="ARBA00023136"/>
    </source>
</evidence>
<comment type="caution">
    <text evidence="8">The sequence shown here is derived from an EMBL/GenBank/DDBJ whole genome shotgun (WGS) entry which is preliminary data.</text>
</comment>
<evidence type="ECO:0000256" key="2">
    <source>
        <dbReference type="ARBA" id="ARBA00022692"/>
    </source>
</evidence>
<dbReference type="GO" id="GO:0016020">
    <property type="term" value="C:membrane"/>
    <property type="evidence" value="ECO:0007669"/>
    <property type="project" value="UniProtKB-SubCell"/>
</dbReference>
<feature type="transmembrane region" description="Helical" evidence="6">
    <location>
        <begin position="514"/>
        <end position="534"/>
    </location>
</feature>
<dbReference type="RefSeq" id="WP_203919214.1">
    <property type="nucleotide sequence ID" value="NZ_BONZ01000035.1"/>
</dbReference>
<accession>A0A8J3QS07</accession>
<organism evidence="8 9">
    <name type="scientific">Rugosimonospora africana</name>
    <dbReference type="NCBI Taxonomy" id="556532"/>
    <lineage>
        <taxon>Bacteria</taxon>
        <taxon>Bacillati</taxon>
        <taxon>Actinomycetota</taxon>
        <taxon>Actinomycetes</taxon>
        <taxon>Micromonosporales</taxon>
        <taxon>Micromonosporaceae</taxon>
        <taxon>Rugosimonospora</taxon>
    </lineage>
</organism>
<dbReference type="AlphaFoldDB" id="A0A8J3QS07"/>
<reference evidence="8" key="1">
    <citation type="submission" date="2021-01" db="EMBL/GenBank/DDBJ databases">
        <title>Whole genome shotgun sequence of Rugosimonospora africana NBRC 104875.</title>
        <authorList>
            <person name="Komaki H."/>
            <person name="Tamura T."/>
        </authorList>
    </citation>
    <scope>NUCLEOTIDE SEQUENCE</scope>
    <source>
        <strain evidence="8">NBRC 104875</strain>
    </source>
</reference>
<feature type="compositionally biased region" description="Low complexity" evidence="5">
    <location>
        <begin position="291"/>
        <end position="311"/>
    </location>
</feature>
<feature type="transmembrane region" description="Helical" evidence="6">
    <location>
        <begin position="477"/>
        <end position="502"/>
    </location>
</feature>
<keyword evidence="2 6" id="KW-0812">Transmembrane</keyword>
<evidence type="ECO:0000256" key="1">
    <source>
        <dbReference type="ARBA" id="ARBA00004141"/>
    </source>
</evidence>
<keyword evidence="3 6" id="KW-1133">Transmembrane helix</keyword>
<dbReference type="Proteomes" id="UP000642748">
    <property type="component" value="Unassembled WGS sequence"/>
</dbReference>
<evidence type="ECO:0000256" key="5">
    <source>
        <dbReference type="SAM" id="MobiDB-lite"/>
    </source>
</evidence>
<feature type="region of interest" description="Disordered" evidence="5">
    <location>
        <begin position="290"/>
        <end position="318"/>
    </location>
</feature>
<evidence type="ECO:0000313" key="8">
    <source>
        <dbReference type="EMBL" id="GIH15589.1"/>
    </source>
</evidence>
<keyword evidence="9" id="KW-1185">Reference proteome</keyword>
<dbReference type="EMBL" id="BONZ01000035">
    <property type="protein sequence ID" value="GIH15589.1"/>
    <property type="molecule type" value="Genomic_DNA"/>
</dbReference>
<evidence type="ECO:0000313" key="9">
    <source>
        <dbReference type="Proteomes" id="UP000642748"/>
    </source>
</evidence>
<dbReference type="InterPro" id="IPR049453">
    <property type="entry name" value="Memb_transporter_dom"/>
</dbReference>
<protein>
    <recommendedName>
        <fullName evidence="7">Integral membrane bound transporter domain-containing protein</fullName>
    </recommendedName>
</protein>
<evidence type="ECO:0000259" key="7">
    <source>
        <dbReference type="Pfam" id="PF13515"/>
    </source>
</evidence>
<evidence type="ECO:0000256" key="3">
    <source>
        <dbReference type="ARBA" id="ARBA00022989"/>
    </source>
</evidence>
<feature type="transmembrane region" description="Helical" evidence="6">
    <location>
        <begin position="95"/>
        <end position="112"/>
    </location>
</feature>
<feature type="transmembrane region" description="Helical" evidence="6">
    <location>
        <begin position="21"/>
        <end position="41"/>
    </location>
</feature>
<proteinExistence type="predicted"/>
<gene>
    <name evidence="8" type="ORF">Raf01_37610</name>
</gene>
<dbReference type="Pfam" id="PF13515">
    <property type="entry name" value="FUSC_2"/>
    <property type="match status" value="1"/>
</dbReference>
<feature type="domain" description="Integral membrane bound transporter" evidence="7">
    <location>
        <begin position="407"/>
        <end position="528"/>
    </location>
</feature>
<feature type="transmembrane region" description="Helical" evidence="6">
    <location>
        <begin position="437"/>
        <end position="457"/>
    </location>
</feature>
<keyword evidence="4 6" id="KW-0472">Membrane</keyword>
<feature type="transmembrane region" description="Helical" evidence="6">
    <location>
        <begin position="71"/>
        <end position="89"/>
    </location>
</feature>
<name>A0A8J3QS07_9ACTN</name>
<feature type="transmembrane region" description="Helical" evidence="6">
    <location>
        <begin position="47"/>
        <end position="64"/>
    </location>
</feature>
<feature type="transmembrane region" description="Helical" evidence="6">
    <location>
        <begin position="147"/>
        <end position="166"/>
    </location>
</feature>